<organism evidence="1 2">
    <name type="scientific">Paenibacillus thailandensis</name>
    <dbReference type="NCBI Taxonomy" id="393250"/>
    <lineage>
        <taxon>Bacteria</taxon>
        <taxon>Bacillati</taxon>
        <taxon>Bacillota</taxon>
        <taxon>Bacilli</taxon>
        <taxon>Bacillales</taxon>
        <taxon>Paenibacillaceae</taxon>
        <taxon>Paenibacillus</taxon>
    </lineage>
</organism>
<dbReference type="EMBL" id="JBHUMY010000041">
    <property type="protein sequence ID" value="MFD2663286.1"/>
    <property type="molecule type" value="Genomic_DNA"/>
</dbReference>
<dbReference type="InterPro" id="IPR043519">
    <property type="entry name" value="NT_sf"/>
</dbReference>
<name>A0ABW5R486_9BACL</name>
<dbReference type="SUPFAM" id="SSF81631">
    <property type="entry name" value="PAP/OAS1 substrate-binding domain"/>
    <property type="match status" value="1"/>
</dbReference>
<proteinExistence type="predicted"/>
<dbReference type="InterPro" id="IPR007530">
    <property type="entry name" value="Aminoglycoside_adenylylTfrase"/>
</dbReference>
<evidence type="ECO:0000313" key="2">
    <source>
        <dbReference type="Proteomes" id="UP001597493"/>
    </source>
</evidence>
<accession>A0ABW5R486</accession>
<dbReference type="Proteomes" id="UP001597493">
    <property type="component" value="Unassembled WGS sequence"/>
</dbReference>
<dbReference type="RefSeq" id="WP_379279014.1">
    <property type="nucleotide sequence ID" value="NZ_JBHUGT010000028.1"/>
</dbReference>
<dbReference type="PIRSF" id="PIRSF000812">
    <property type="entry name" value="AAD"/>
    <property type="match status" value="1"/>
</dbReference>
<dbReference type="Pfam" id="PF04439">
    <property type="entry name" value="Adenyl_transf"/>
    <property type="match status" value="1"/>
</dbReference>
<reference evidence="2" key="1">
    <citation type="journal article" date="2019" name="Int. J. Syst. Evol. Microbiol.">
        <title>The Global Catalogue of Microorganisms (GCM) 10K type strain sequencing project: providing services to taxonomists for standard genome sequencing and annotation.</title>
        <authorList>
            <consortium name="The Broad Institute Genomics Platform"/>
            <consortium name="The Broad Institute Genome Sequencing Center for Infectious Disease"/>
            <person name="Wu L."/>
            <person name="Ma J."/>
        </authorList>
    </citation>
    <scope>NUCLEOTIDE SEQUENCE [LARGE SCALE GENOMIC DNA]</scope>
    <source>
        <strain evidence="2">TISTR 1827</strain>
    </source>
</reference>
<dbReference type="NCBIfam" id="NF033084">
    <property type="entry name" value="ANT_6"/>
    <property type="match status" value="1"/>
</dbReference>
<keyword evidence="2" id="KW-1185">Reference proteome</keyword>
<gene>
    <name evidence="1" type="primary">ant(6)</name>
    <name evidence="1" type="ORF">ACFSW5_23900</name>
</gene>
<evidence type="ECO:0000313" key="1">
    <source>
        <dbReference type="EMBL" id="MFD2663286.1"/>
    </source>
</evidence>
<protein>
    <submittedName>
        <fullName evidence="1">Aminoglycoside 6-adenylyltransferase</fullName>
    </submittedName>
</protein>
<sequence length="284" mass="33388">MRSEQEMMKLFIDFAANDERIRLVTLEGSRTNPNITPDKFQDYDISYFVTDMESFKATDQWLQAFGKRAMMQKPEDMELFSPELGNWFSYLILFEDGNKLDLTLIPIDEVDGYFAASDGLVEVVLDKDKLIRNKPIASDRQYWIKKPTAKEFDDCCNEFWMVSTYVVKGLARKEILFAIDHLHEIARPNLLRMMAWRIGSEQGYTFSLGKNYKFIDRYLPEEDWEELVSTYTENGYPEMWQSLFTCYGLFRKYSKAVAEALGYPYPDYDEAVTNYTNNVYRSLS</sequence>
<dbReference type="SUPFAM" id="SSF81301">
    <property type="entry name" value="Nucleotidyltransferase"/>
    <property type="match status" value="1"/>
</dbReference>
<dbReference type="Gene3D" id="3.30.460.10">
    <property type="entry name" value="Beta Polymerase, domain 2"/>
    <property type="match status" value="1"/>
</dbReference>
<comment type="caution">
    <text evidence="1">The sequence shown here is derived from an EMBL/GenBank/DDBJ whole genome shotgun (WGS) entry which is preliminary data.</text>
</comment>
<dbReference type="Gene3D" id="1.20.120.330">
    <property type="entry name" value="Nucleotidyltransferases domain 2"/>
    <property type="match status" value="1"/>
</dbReference>